<evidence type="ECO:0000313" key="1">
    <source>
        <dbReference type="EMBL" id="TRO12807.1"/>
    </source>
</evidence>
<dbReference type="Gene3D" id="3.40.50.150">
    <property type="entry name" value="Vaccinia Virus protein VP39"/>
    <property type="match status" value="1"/>
</dbReference>
<dbReference type="GO" id="GO:0032259">
    <property type="term" value="P:methylation"/>
    <property type="evidence" value="ECO:0007669"/>
    <property type="project" value="UniProtKB-KW"/>
</dbReference>
<dbReference type="AlphaFoldDB" id="A0ABD7RPM3"/>
<comment type="caution">
    <text evidence="1">The sequence shown here is derived from an EMBL/GenBank/DDBJ whole genome shotgun (WGS) entry which is preliminary data.</text>
</comment>
<keyword evidence="1" id="KW-0489">Methyltransferase</keyword>
<keyword evidence="1" id="KW-0808">Transferase</keyword>
<name>A0ABD7RPM3_ECTME</name>
<evidence type="ECO:0000313" key="2">
    <source>
        <dbReference type="Proteomes" id="UP000317327"/>
    </source>
</evidence>
<protein>
    <submittedName>
        <fullName evidence="1">Class I SAM-dependent methyltransferase</fullName>
    </submittedName>
</protein>
<dbReference type="SUPFAM" id="SSF53335">
    <property type="entry name" value="S-adenosyl-L-methionine-dependent methyltransferases"/>
    <property type="match status" value="1"/>
</dbReference>
<gene>
    <name evidence="1" type="ORF">EQ836_22020</name>
</gene>
<dbReference type="RefSeq" id="WP_143502840.1">
    <property type="nucleotide sequence ID" value="NZ_SCFV01000012.1"/>
</dbReference>
<proteinExistence type="predicted"/>
<reference evidence="1 2" key="1">
    <citation type="submission" date="2019-01" db="EMBL/GenBank/DDBJ databases">
        <title>Whole genome shotgun sequencing of Pseudomonas spp. isolated by its ability to degrade furfural.</title>
        <authorList>
            <person name="Donoso R."/>
            <person name="Farkas C."/>
            <person name="Villegas P."/>
            <person name="Gonzales-Toro F."/>
            <person name="Guajardo-Parra M."/>
            <person name="Araya-Nail M."/>
            <person name="Morgante V."/>
            <person name="Perez-Pantoja D."/>
        </authorList>
    </citation>
    <scope>NUCLEOTIDE SEQUENCE [LARGE SCALE GENOMIC DNA]</scope>
    <source>
        <strain evidence="1 2">VN231</strain>
    </source>
</reference>
<sequence length="202" mass="23988">MAEIKLIYKYIFRKTIYHLNFLYEKSRDLCLDKDFSREKPTVGYKASRPYEVDFVLKRIITSGKSILDIGSGKGAVLHIAQRFNFLNIYGVEKDPELYTISLENLHGYELKNTRIFLTDFQKLPEDFFDSIDVFYLFNPFGAEPIEILIKMLLKSKLRKPRNIDIIYKNPVHHDKFIQNKKIRLERPYNFITSNSPIHHYTL</sequence>
<organism evidence="1 2">
    <name type="scientific">Ectopseudomonas mendocina</name>
    <name type="common">Pseudomonas mendocina</name>
    <dbReference type="NCBI Taxonomy" id="300"/>
    <lineage>
        <taxon>Bacteria</taxon>
        <taxon>Pseudomonadati</taxon>
        <taxon>Pseudomonadota</taxon>
        <taxon>Gammaproteobacteria</taxon>
        <taxon>Pseudomonadales</taxon>
        <taxon>Pseudomonadaceae</taxon>
        <taxon>Ectopseudomonas</taxon>
    </lineage>
</organism>
<dbReference type="CDD" id="cd02440">
    <property type="entry name" value="AdoMet_MTases"/>
    <property type="match status" value="1"/>
</dbReference>
<dbReference type="InterPro" id="IPR029063">
    <property type="entry name" value="SAM-dependent_MTases_sf"/>
</dbReference>
<dbReference type="Proteomes" id="UP000317327">
    <property type="component" value="Unassembled WGS sequence"/>
</dbReference>
<accession>A0ABD7RPM3</accession>
<dbReference type="GO" id="GO:0008168">
    <property type="term" value="F:methyltransferase activity"/>
    <property type="evidence" value="ECO:0007669"/>
    <property type="project" value="UniProtKB-KW"/>
</dbReference>
<dbReference type="EMBL" id="SCFV01000012">
    <property type="protein sequence ID" value="TRO12807.1"/>
    <property type="molecule type" value="Genomic_DNA"/>
</dbReference>